<evidence type="ECO:0000313" key="2">
    <source>
        <dbReference type="Proteomes" id="UP000295506"/>
    </source>
</evidence>
<dbReference type="InterPro" id="IPR059206">
    <property type="entry name" value="Sll1717-like"/>
</dbReference>
<evidence type="ECO:0008006" key="3">
    <source>
        <dbReference type="Google" id="ProtNLM"/>
    </source>
</evidence>
<organism evidence="1 2">
    <name type="scientific">Pseudodesulfovibrio indicus</name>
    <dbReference type="NCBI Taxonomy" id="1716143"/>
    <lineage>
        <taxon>Bacteria</taxon>
        <taxon>Pseudomonadati</taxon>
        <taxon>Thermodesulfobacteriota</taxon>
        <taxon>Desulfovibrionia</taxon>
        <taxon>Desulfovibrionales</taxon>
        <taxon>Desulfovibrionaceae</taxon>
    </lineage>
</organism>
<dbReference type="NCBIfam" id="NF047389">
    <property type="entry name" value="ATPase_Sll1717"/>
    <property type="match status" value="1"/>
</dbReference>
<reference evidence="1 2" key="1">
    <citation type="submission" date="2019-03" db="EMBL/GenBank/DDBJ databases">
        <title>Genomic Encyclopedia of Type Strains, Phase IV (KMG-IV): sequencing the most valuable type-strain genomes for metagenomic binning, comparative biology and taxonomic classification.</title>
        <authorList>
            <person name="Goeker M."/>
        </authorList>
    </citation>
    <scope>NUCLEOTIDE SEQUENCE [LARGE SCALE GENOMIC DNA]</scope>
    <source>
        <strain evidence="1 2">DSM 101483</strain>
    </source>
</reference>
<proteinExistence type="predicted"/>
<gene>
    <name evidence="1" type="ORF">EDC59_103109</name>
</gene>
<protein>
    <recommendedName>
        <fullName evidence="3">ATPase</fullName>
    </recommendedName>
</protein>
<dbReference type="AlphaFoldDB" id="A0AA94TJL6"/>
<accession>A0AA94TJL6</accession>
<name>A0AA94TJL6_9BACT</name>
<dbReference type="Proteomes" id="UP000295506">
    <property type="component" value="Unassembled WGS sequence"/>
</dbReference>
<dbReference type="RefSeq" id="WP_133987194.1">
    <property type="nucleotide sequence ID" value="NZ_SOBK01000003.1"/>
</dbReference>
<evidence type="ECO:0000313" key="1">
    <source>
        <dbReference type="EMBL" id="TDT89812.1"/>
    </source>
</evidence>
<sequence length="479" mass="56125">MDINSVFKEISNWKLEAKQEDVERYFYHSESVDQVVNGEICYVIGRKGAGKTAICEHLTTLSGPTIFTKKLTFKNFPFNDLYELDNKSFSKPNQYITLWKYLIYTTIAKQMIHNEAIDYEIRSMLETVYSNDPERSLSRSIKRWVGMKINFSVLSTGLGYESTCENCDNRTPWIDRVEILEALLQDYIDDSTYLIVFDELDEDYKDVLTAESHKEYIALLTSLFKAVQDVKSLFPANGFKILPVVFLRDDIYEIVSDPDKNKWNDFLINITWSEEQIKSLLAYRISKAISRDGDILSFPKAWETMFDHRDIAYGHGQHKRMGKFPFMVRSSMLRPRDFIKFMKDCSSQALEQSIPKITSKIVQKSDDSFSNYLRNELEDEIHSIIPDIARIFDLISHIRKQTIPVDEFRFAFNEANDQGLIKEKNVDFVLRILFHFSVIGNQPKQRNYQIYRYKMPEARFNTSEPLIVHRGLYKALQII</sequence>
<dbReference type="EMBL" id="SOBK01000003">
    <property type="protein sequence ID" value="TDT89812.1"/>
    <property type="molecule type" value="Genomic_DNA"/>
</dbReference>
<comment type="caution">
    <text evidence="1">The sequence shown here is derived from an EMBL/GenBank/DDBJ whole genome shotgun (WGS) entry which is preliminary data.</text>
</comment>